<evidence type="ECO:0000313" key="4">
    <source>
        <dbReference type="Proteomes" id="UP000608594"/>
    </source>
</evidence>
<dbReference type="GO" id="GO:0004622">
    <property type="term" value="F:phosphatidylcholine lysophospholipase activity"/>
    <property type="evidence" value="ECO:0007669"/>
    <property type="project" value="TreeGrafter"/>
</dbReference>
<organism evidence="3 4">
    <name type="scientific">Paracoccus amoyensis</name>
    <dbReference type="NCBI Taxonomy" id="2760093"/>
    <lineage>
        <taxon>Bacteria</taxon>
        <taxon>Pseudomonadati</taxon>
        <taxon>Pseudomonadota</taxon>
        <taxon>Alphaproteobacteria</taxon>
        <taxon>Rhodobacterales</taxon>
        <taxon>Paracoccaceae</taxon>
        <taxon>Paracoccus</taxon>
    </lineage>
</organism>
<evidence type="ECO:0000259" key="2">
    <source>
        <dbReference type="Pfam" id="PF13472"/>
    </source>
</evidence>
<feature type="domain" description="SGNH hydrolase-type esterase" evidence="2">
    <location>
        <begin position="31"/>
        <end position="196"/>
    </location>
</feature>
<keyword evidence="1" id="KW-0732">Signal</keyword>
<comment type="caution">
    <text evidence="3">The sequence shown here is derived from an EMBL/GenBank/DDBJ whole genome shotgun (WGS) entry which is preliminary data.</text>
</comment>
<gene>
    <name evidence="3" type="ORF">H4P12_11620</name>
</gene>
<evidence type="ECO:0000256" key="1">
    <source>
        <dbReference type="SAM" id="SignalP"/>
    </source>
</evidence>
<feature type="chain" id="PRO_5036723159" evidence="1">
    <location>
        <begin position="24"/>
        <end position="213"/>
    </location>
</feature>
<dbReference type="Pfam" id="PF13472">
    <property type="entry name" value="Lipase_GDSL_2"/>
    <property type="match status" value="1"/>
</dbReference>
<dbReference type="SUPFAM" id="SSF52266">
    <property type="entry name" value="SGNH hydrolase"/>
    <property type="match status" value="1"/>
</dbReference>
<dbReference type="InterPro" id="IPR006311">
    <property type="entry name" value="TAT_signal"/>
</dbReference>
<feature type="signal peptide" evidence="1">
    <location>
        <begin position="1"/>
        <end position="23"/>
    </location>
</feature>
<protein>
    <submittedName>
        <fullName evidence="3">Arylesterase</fullName>
    </submittedName>
</protein>
<reference evidence="3" key="1">
    <citation type="submission" date="2020-08" db="EMBL/GenBank/DDBJ databases">
        <title>Paracoccus amoyensis sp. nov., isolated from the surface seawater at coast of Xiamen, Fujian.</title>
        <authorList>
            <person name="Lyu L."/>
        </authorList>
    </citation>
    <scope>NUCLEOTIDE SEQUENCE</scope>
    <source>
        <strain evidence="3">11-3</strain>
    </source>
</reference>
<evidence type="ECO:0000313" key="3">
    <source>
        <dbReference type="EMBL" id="MBC9247342.1"/>
    </source>
</evidence>
<sequence length="213" mass="23198">MIGRRRFLTITAAITALPRLATAQAPTRLLIFGDSLTEGYGLRPGDGLVPRLQDYLDAHNRPTVVLNGGLSGDSTYGGRVRIGWSLTRHRPDAVVIELGGNDMLMGWDVRAAETNLDVILQDARAGGRPVLLVGVHPVDGDAKWRQSWIDLWPRLAERHGALLLPDLYAPLTFAPKDRQRDLVLADGIHPSAKGVELMVQVLGPAVIALLDQK</sequence>
<keyword evidence="4" id="KW-1185">Reference proteome</keyword>
<dbReference type="InterPro" id="IPR051532">
    <property type="entry name" value="Ester_Hydrolysis_Enzymes"/>
</dbReference>
<accession>A0A926J6K7</accession>
<dbReference type="CDD" id="cd01822">
    <property type="entry name" value="Lysophospholipase_L1_like"/>
    <property type="match status" value="1"/>
</dbReference>
<dbReference type="InterPro" id="IPR013830">
    <property type="entry name" value="SGNH_hydro"/>
</dbReference>
<proteinExistence type="predicted"/>
<dbReference type="PANTHER" id="PTHR30383">
    <property type="entry name" value="THIOESTERASE 1/PROTEASE 1/LYSOPHOSPHOLIPASE L1"/>
    <property type="match status" value="1"/>
</dbReference>
<dbReference type="PROSITE" id="PS51318">
    <property type="entry name" value="TAT"/>
    <property type="match status" value="1"/>
</dbReference>
<dbReference type="PANTHER" id="PTHR30383:SF5">
    <property type="entry name" value="SGNH HYDROLASE-TYPE ESTERASE DOMAIN-CONTAINING PROTEIN"/>
    <property type="match status" value="1"/>
</dbReference>
<dbReference type="InterPro" id="IPR036514">
    <property type="entry name" value="SGNH_hydro_sf"/>
</dbReference>
<dbReference type="Gene3D" id="3.40.50.1110">
    <property type="entry name" value="SGNH hydrolase"/>
    <property type="match status" value="1"/>
</dbReference>
<dbReference type="AlphaFoldDB" id="A0A926J6K7"/>
<dbReference type="EMBL" id="JACOQL010000003">
    <property type="protein sequence ID" value="MBC9247342.1"/>
    <property type="molecule type" value="Genomic_DNA"/>
</dbReference>
<name>A0A926J6K7_9RHOB</name>
<dbReference type="Proteomes" id="UP000608594">
    <property type="component" value="Unassembled WGS sequence"/>
</dbReference>